<evidence type="ECO:0000256" key="2">
    <source>
        <dbReference type="ARBA" id="ARBA00022643"/>
    </source>
</evidence>
<dbReference type="InterPro" id="IPR004136">
    <property type="entry name" value="NMO"/>
</dbReference>
<dbReference type="EMBL" id="CAJVPP010000211">
    <property type="protein sequence ID" value="CAG8456245.1"/>
    <property type="molecule type" value="Genomic_DNA"/>
</dbReference>
<dbReference type="AlphaFoldDB" id="A0A9N8VP99"/>
<sequence length="353" mass="39201">MSFNTEFTKLFKEYGIKHPIVQAPMAKITNGKLASEVSLAGGLGFLQIGYLSYEEFEKELKTAHELLQPHIKPINGNLPIGIGFMTFALDSQLSLPFSRSVLHLSLSYKPIAIWFSFGDFEKYVIIVRSLSPNTKIFAQVQTIEQAIYAYNNEADVIVMQGNESGGHGLMNNSSTSTLIPETIDQLNQIYSSRGINDEKLKKPIVLAAGGISDGRGLASILMLGGDGVVMGTRFVVSKESSSHPNAKQCIIDTNDGAKNTVRTQLFDKLQEKNVWDSQWDGRAIKNKTVEEWEKLADEEDGINERKRIYKEATLEKDYSRAVIYAGTGIGLIHNELSAKVSHQSNVFKRVSLY</sequence>
<evidence type="ECO:0000313" key="5">
    <source>
        <dbReference type="Proteomes" id="UP000789375"/>
    </source>
</evidence>
<dbReference type="CDD" id="cd04730">
    <property type="entry name" value="NPD_like"/>
    <property type="match status" value="1"/>
</dbReference>
<accession>A0A9N8VP99</accession>
<evidence type="ECO:0000313" key="4">
    <source>
        <dbReference type="EMBL" id="CAG8456245.1"/>
    </source>
</evidence>
<keyword evidence="1" id="KW-0285">Flavoprotein</keyword>
<comment type="caution">
    <text evidence="4">The sequence shown here is derived from an EMBL/GenBank/DDBJ whole genome shotgun (WGS) entry which is preliminary data.</text>
</comment>
<organism evidence="4 5">
    <name type="scientific">Funneliformis mosseae</name>
    <name type="common">Endomycorrhizal fungus</name>
    <name type="synonym">Glomus mosseae</name>
    <dbReference type="NCBI Taxonomy" id="27381"/>
    <lineage>
        <taxon>Eukaryota</taxon>
        <taxon>Fungi</taxon>
        <taxon>Fungi incertae sedis</taxon>
        <taxon>Mucoromycota</taxon>
        <taxon>Glomeromycotina</taxon>
        <taxon>Glomeromycetes</taxon>
        <taxon>Glomerales</taxon>
        <taxon>Glomeraceae</taxon>
        <taxon>Funneliformis</taxon>
    </lineage>
</organism>
<gene>
    <name evidence="4" type="ORF">FMOSSE_LOCUS1803</name>
</gene>
<dbReference type="Pfam" id="PF03060">
    <property type="entry name" value="NMO"/>
    <property type="match status" value="1"/>
</dbReference>
<name>A0A9N8VP99_FUNMO</name>
<keyword evidence="2" id="KW-0288">FMN</keyword>
<protein>
    <submittedName>
        <fullName evidence="4">1251_t:CDS:1</fullName>
    </submittedName>
</protein>
<reference evidence="4" key="1">
    <citation type="submission" date="2021-06" db="EMBL/GenBank/DDBJ databases">
        <authorList>
            <person name="Kallberg Y."/>
            <person name="Tangrot J."/>
            <person name="Rosling A."/>
        </authorList>
    </citation>
    <scope>NUCLEOTIDE SEQUENCE</scope>
    <source>
        <strain evidence="4">87-6 pot B 2015</strain>
    </source>
</reference>
<dbReference type="PANTHER" id="PTHR32332">
    <property type="entry name" value="2-NITROPROPANE DIOXYGENASE"/>
    <property type="match status" value="1"/>
</dbReference>
<evidence type="ECO:0000256" key="1">
    <source>
        <dbReference type="ARBA" id="ARBA00022630"/>
    </source>
</evidence>
<evidence type="ECO:0000256" key="3">
    <source>
        <dbReference type="ARBA" id="ARBA00023002"/>
    </source>
</evidence>
<keyword evidence="5" id="KW-1185">Reference proteome</keyword>
<keyword evidence="3" id="KW-0560">Oxidoreductase</keyword>
<dbReference type="SUPFAM" id="SSF51412">
    <property type="entry name" value="Inosine monophosphate dehydrogenase (IMPDH)"/>
    <property type="match status" value="1"/>
</dbReference>
<proteinExistence type="predicted"/>
<dbReference type="InterPro" id="IPR013785">
    <property type="entry name" value="Aldolase_TIM"/>
</dbReference>
<dbReference type="GO" id="GO:0018580">
    <property type="term" value="F:nitronate monooxygenase activity"/>
    <property type="evidence" value="ECO:0007669"/>
    <property type="project" value="InterPro"/>
</dbReference>
<dbReference type="Gene3D" id="3.20.20.70">
    <property type="entry name" value="Aldolase class I"/>
    <property type="match status" value="1"/>
</dbReference>
<dbReference type="Proteomes" id="UP000789375">
    <property type="component" value="Unassembled WGS sequence"/>
</dbReference>